<evidence type="ECO:0000313" key="2">
    <source>
        <dbReference type="Proteomes" id="UP000054869"/>
    </source>
</evidence>
<dbReference type="RefSeq" id="WP_028372120.1">
    <property type="nucleotide sequence ID" value="NZ_CAAAJD010000001.1"/>
</dbReference>
<dbReference type="PATRIC" id="fig|45067.4.peg.694"/>
<comment type="caution">
    <text evidence="1">The sequence shown here is derived from an EMBL/GenBank/DDBJ whole genome shotgun (WGS) entry which is preliminary data.</text>
</comment>
<dbReference type="OrthoDB" id="5653857at2"/>
<dbReference type="Proteomes" id="UP000054869">
    <property type="component" value="Unassembled WGS sequence"/>
</dbReference>
<gene>
    <name evidence="1" type="ORF">Llan_0667</name>
</gene>
<evidence type="ECO:0000313" key="1">
    <source>
        <dbReference type="EMBL" id="KTD23886.1"/>
    </source>
</evidence>
<sequence length="269" mass="30491">MSNPDFDTINALLNEARESLAASQQIMDDILHESAADETSSFEEIAISIQLTLQYRLNCQNALALLLSLDHHLLYILGIQPQHSATTNLERISYALGSDDLKQILHALCQLVDSLLRIARRHQANFSLKTQNQDRKPNPIIKGMQKLSLKHNQFLSLMHKLEDNIKQIVKLEAIGPIHDHIAALRGPISQFHQAILNGLAQAELLYQKINKNQTLNYRFDTLLKKAEQVLNIMPSLYQPSPNYSLGHFATTSSEQLEQRAAAKRLRPFF</sequence>
<organism evidence="1 2">
    <name type="scientific">Legionella lansingensis</name>
    <dbReference type="NCBI Taxonomy" id="45067"/>
    <lineage>
        <taxon>Bacteria</taxon>
        <taxon>Pseudomonadati</taxon>
        <taxon>Pseudomonadota</taxon>
        <taxon>Gammaproteobacteria</taxon>
        <taxon>Legionellales</taxon>
        <taxon>Legionellaceae</taxon>
        <taxon>Legionella</taxon>
    </lineage>
</organism>
<dbReference type="EMBL" id="LNYI01000011">
    <property type="protein sequence ID" value="KTD23886.1"/>
    <property type="molecule type" value="Genomic_DNA"/>
</dbReference>
<accession>A0A0W0VV29</accession>
<dbReference type="eggNOG" id="ENOG5030TAN">
    <property type="taxonomic scope" value="Bacteria"/>
</dbReference>
<keyword evidence="2" id="KW-1185">Reference proteome</keyword>
<name>A0A0W0VV29_9GAMM</name>
<dbReference type="AlphaFoldDB" id="A0A0W0VV29"/>
<protein>
    <submittedName>
        <fullName evidence="1">Uncharacterized protein</fullName>
    </submittedName>
</protein>
<proteinExistence type="predicted"/>
<reference evidence="1 2" key="1">
    <citation type="submission" date="2015-11" db="EMBL/GenBank/DDBJ databases">
        <title>Genomic analysis of 38 Legionella species identifies large and diverse effector repertoires.</title>
        <authorList>
            <person name="Burstein D."/>
            <person name="Amaro F."/>
            <person name="Zusman T."/>
            <person name="Lifshitz Z."/>
            <person name="Cohen O."/>
            <person name="Gilbert J.A."/>
            <person name="Pupko T."/>
            <person name="Shuman H.A."/>
            <person name="Segal G."/>
        </authorList>
    </citation>
    <scope>NUCLEOTIDE SEQUENCE [LARGE SCALE GENOMIC DNA]</scope>
    <source>
        <strain evidence="1 2">ATCC 49751</strain>
    </source>
</reference>